<accession>A0A4Q0A338</accession>
<protein>
    <submittedName>
        <fullName evidence="1">Uncharacterized protein</fullName>
    </submittedName>
</protein>
<reference evidence="2" key="1">
    <citation type="journal article" date="2018" name="Nat. Microbiol.">
        <title>Leveraging single-cell genomics to expand the fungal tree of life.</title>
        <authorList>
            <person name="Ahrendt S.R."/>
            <person name="Quandt C.A."/>
            <person name="Ciobanu D."/>
            <person name="Clum A."/>
            <person name="Salamov A."/>
            <person name="Andreopoulos B."/>
            <person name="Cheng J.F."/>
            <person name="Woyke T."/>
            <person name="Pelin A."/>
            <person name="Henrissat B."/>
            <person name="Reynolds N.K."/>
            <person name="Benny G.L."/>
            <person name="Smith M.E."/>
            <person name="James T.Y."/>
            <person name="Grigoriev I.V."/>
        </authorList>
    </citation>
    <scope>NUCLEOTIDE SEQUENCE [LARGE SCALE GENOMIC DNA]</scope>
    <source>
        <strain evidence="2">RSA 468</strain>
    </source>
</reference>
<evidence type="ECO:0000313" key="1">
    <source>
        <dbReference type="EMBL" id="RKP39640.1"/>
    </source>
</evidence>
<keyword evidence="2" id="KW-1185">Reference proteome</keyword>
<name>A0A4Q0A338_9FUNG</name>
<organism evidence="1 2">
    <name type="scientific">Dimargaris cristalligena</name>
    <dbReference type="NCBI Taxonomy" id="215637"/>
    <lineage>
        <taxon>Eukaryota</taxon>
        <taxon>Fungi</taxon>
        <taxon>Fungi incertae sedis</taxon>
        <taxon>Zoopagomycota</taxon>
        <taxon>Kickxellomycotina</taxon>
        <taxon>Dimargaritomycetes</taxon>
        <taxon>Dimargaritales</taxon>
        <taxon>Dimargaritaceae</taxon>
        <taxon>Dimargaris</taxon>
    </lineage>
</organism>
<gene>
    <name evidence="1" type="ORF">BJ085DRAFT_29457</name>
</gene>
<sequence length="113" mass="12370">MWTLWPPIYLLQESLMRPTPGWGHSDLISTLFSVREGTAKPVDLLTIAVPPKYGWNGSNAGRNTQEFGPTTAITTTTFTFTSTTPLTHLPTPATPLGNWRNMGSTIQTHTIAS</sequence>
<proteinExistence type="predicted"/>
<dbReference type="AlphaFoldDB" id="A0A4Q0A338"/>
<dbReference type="EMBL" id="ML002256">
    <property type="protein sequence ID" value="RKP39640.1"/>
    <property type="molecule type" value="Genomic_DNA"/>
</dbReference>
<dbReference type="Proteomes" id="UP000268162">
    <property type="component" value="Unassembled WGS sequence"/>
</dbReference>
<evidence type="ECO:0000313" key="2">
    <source>
        <dbReference type="Proteomes" id="UP000268162"/>
    </source>
</evidence>